<gene>
    <name evidence="1" type="ORF">XH94_29070</name>
</gene>
<reference evidence="1 2" key="1">
    <citation type="submission" date="2015-04" db="EMBL/GenBank/DDBJ databases">
        <title>Comparative genomics of rhizobia nodulating Arachis hypogaea in China.</title>
        <authorList>
            <person name="Li Y."/>
        </authorList>
    </citation>
    <scope>NUCLEOTIDE SEQUENCE [LARGE SCALE GENOMIC DNA]</scope>
    <source>
        <strain evidence="1 2">CCBAU 51787</strain>
    </source>
</reference>
<evidence type="ECO:0000313" key="2">
    <source>
        <dbReference type="Proteomes" id="UP000290565"/>
    </source>
</evidence>
<name>A0A4Q0SCG3_9BRAD</name>
<organism evidence="1 2">
    <name type="scientific">Bradyrhizobium zhanjiangense</name>
    <dbReference type="NCBI Taxonomy" id="1325107"/>
    <lineage>
        <taxon>Bacteria</taxon>
        <taxon>Pseudomonadati</taxon>
        <taxon>Pseudomonadota</taxon>
        <taxon>Alphaproteobacteria</taxon>
        <taxon>Hyphomicrobiales</taxon>
        <taxon>Nitrobacteraceae</taxon>
        <taxon>Bradyrhizobium</taxon>
    </lineage>
</organism>
<comment type="caution">
    <text evidence="1">The sequence shown here is derived from an EMBL/GenBank/DDBJ whole genome shotgun (WGS) entry which is preliminary data.</text>
</comment>
<evidence type="ECO:0000313" key="1">
    <source>
        <dbReference type="EMBL" id="RXH34108.1"/>
    </source>
</evidence>
<dbReference type="Proteomes" id="UP000290565">
    <property type="component" value="Unassembled WGS sequence"/>
</dbReference>
<protein>
    <submittedName>
        <fullName evidence="1">Uncharacterized protein</fullName>
    </submittedName>
</protein>
<dbReference type="EMBL" id="LBJM01000080">
    <property type="protein sequence ID" value="RXH34108.1"/>
    <property type="molecule type" value="Genomic_DNA"/>
</dbReference>
<proteinExistence type="predicted"/>
<accession>A0A4Q0SCG3</accession>
<dbReference type="AlphaFoldDB" id="A0A4Q0SCG3"/>
<sequence length="63" mass="6796">MFNSKGDLLLSLKDAFAQCFQFGNLSSERFEAVPKNSDSGIRSTAAIARLGQVGPFEGSCRSH</sequence>